<dbReference type="Proteomes" id="UP001430701">
    <property type="component" value="Unassembled WGS sequence"/>
</dbReference>
<evidence type="ECO:0000313" key="1">
    <source>
        <dbReference type="EMBL" id="MCD8472779.1"/>
    </source>
</evidence>
<protein>
    <submittedName>
        <fullName evidence="1">Uncharacterized protein</fullName>
    </submittedName>
</protein>
<gene>
    <name evidence="1" type="ORF">LPH55_04675</name>
</gene>
<reference evidence="1" key="1">
    <citation type="submission" date="2021-11" db="EMBL/GenBank/DDBJ databases">
        <title>Genome sequence of Xylella taiwanensis PLS432.</title>
        <authorList>
            <person name="Weng L.-W."/>
            <person name="Su C.-C."/>
            <person name="Tsai C.-W."/>
            <person name="Kuo C.-H."/>
        </authorList>
    </citation>
    <scope>NUCLEOTIDE SEQUENCE</scope>
    <source>
        <strain evidence="1">PLS432</strain>
    </source>
</reference>
<organism evidence="1 2">
    <name type="scientific">Xylella taiwanensis</name>
    <dbReference type="NCBI Taxonomy" id="1444770"/>
    <lineage>
        <taxon>Bacteria</taxon>
        <taxon>Pseudomonadati</taxon>
        <taxon>Pseudomonadota</taxon>
        <taxon>Gammaproteobacteria</taxon>
        <taxon>Lysobacterales</taxon>
        <taxon>Lysobacteraceae</taxon>
        <taxon>Xylella</taxon>
    </lineage>
</organism>
<proteinExistence type="predicted"/>
<dbReference type="RefSeq" id="WP_160199339.1">
    <property type="nucleotide sequence ID" value="NZ_CP087678.1"/>
</dbReference>
<sequence>MKDVAQIRLNARLPDERDDGKKWRCLLNLGKQSNVPLTTINRTRYSVEIN</sequence>
<comment type="caution">
    <text evidence="1">The sequence shown here is derived from an EMBL/GenBank/DDBJ whole genome shotgun (WGS) entry which is preliminary data.</text>
</comment>
<dbReference type="EMBL" id="JAJPPU010000002">
    <property type="protein sequence ID" value="MCD8472779.1"/>
    <property type="molecule type" value="Genomic_DNA"/>
</dbReference>
<evidence type="ECO:0000313" key="2">
    <source>
        <dbReference type="Proteomes" id="UP001430701"/>
    </source>
</evidence>
<name>A0ABS8TWB4_9GAMM</name>
<accession>A0ABS8TWB4</accession>
<keyword evidence="2" id="KW-1185">Reference proteome</keyword>